<dbReference type="Proteomes" id="UP000008068">
    <property type="component" value="Unassembled WGS sequence"/>
</dbReference>
<proteinExistence type="predicted"/>
<keyword evidence="3" id="KW-1185">Reference proteome</keyword>
<gene>
    <name evidence="2" type="ORF">CAEBREN_12869</name>
</gene>
<dbReference type="AlphaFoldDB" id="G0NDC6"/>
<evidence type="ECO:0000313" key="3">
    <source>
        <dbReference type="Proteomes" id="UP000008068"/>
    </source>
</evidence>
<dbReference type="InterPro" id="IPR002900">
    <property type="entry name" value="DUF38/FTH_CAE_spp"/>
</dbReference>
<dbReference type="InParanoid" id="G0NDC6"/>
<dbReference type="HOGENOM" id="CLU_984261_0_0_1"/>
<protein>
    <recommendedName>
        <fullName evidence="1">DUF38 domain-containing protein</fullName>
    </recommendedName>
</protein>
<evidence type="ECO:0000259" key="1">
    <source>
        <dbReference type="Pfam" id="PF01827"/>
    </source>
</evidence>
<sequence length="283" mass="32539">MLARHSSNYALCRLYLRKVSRNLRSIVDRETTNCESVVIEFSRNRTWLSVDSPSIVYECPEEGLCIAKHVWESNKPSKVKLNGSHWELAVKDLSSFLTNRNWKFGEIDIRFDPEDTFEEKKEDDANRLNALVSILSSPMSPSKIYAEKIHIASETLAPVITLLPYFQPKTLKSLSFWCDRIHKKHLKQLMKTENWKTADELVLLKSKTLECCLLGTTSITNVLMLGDSDLEALNEKVVGIMEEDPAYTRGRYNIEGANFYFEIKCERNGETVRLEVRKKPISG</sequence>
<feature type="domain" description="DUF38" evidence="1">
    <location>
        <begin position="131"/>
        <end position="206"/>
    </location>
</feature>
<evidence type="ECO:0000313" key="2">
    <source>
        <dbReference type="EMBL" id="EGT58322.1"/>
    </source>
</evidence>
<dbReference type="OrthoDB" id="5910802at2759"/>
<accession>G0NDC6</accession>
<dbReference type="EMBL" id="GL379867">
    <property type="protein sequence ID" value="EGT58322.1"/>
    <property type="molecule type" value="Genomic_DNA"/>
</dbReference>
<dbReference type="Pfam" id="PF01827">
    <property type="entry name" value="FTH"/>
    <property type="match status" value="1"/>
</dbReference>
<name>G0NDC6_CAEBE</name>
<organism evidence="3">
    <name type="scientific">Caenorhabditis brenneri</name>
    <name type="common">Nematode worm</name>
    <dbReference type="NCBI Taxonomy" id="135651"/>
    <lineage>
        <taxon>Eukaryota</taxon>
        <taxon>Metazoa</taxon>
        <taxon>Ecdysozoa</taxon>
        <taxon>Nematoda</taxon>
        <taxon>Chromadorea</taxon>
        <taxon>Rhabditida</taxon>
        <taxon>Rhabditina</taxon>
        <taxon>Rhabditomorpha</taxon>
        <taxon>Rhabditoidea</taxon>
        <taxon>Rhabditidae</taxon>
        <taxon>Peloderinae</taxon>
        <taxon>Caenorhabditis</taxon>
    </lineage>
</organism>
<reference evidence="3" key="1">
    <citation type="submission" date="2011-07" db="EMBL/GenBank/DDBJ databases">
        <authorList>
            <consortium name="Caenorhabditis brenneri Sequencing and Analysis Consortium"/>
            <person name="Wilson R.K."/>
        </authorList>
    </citation>
    <scope>NUCLEOTIDE SEQUENCE [LARGE SCALE GENOMIC DNA]</scope>
    <source>
        <strain evidence="3">PB2801</strain>
    </source>
</reference>